<protein>
    <submittedName>
        <fullName evidence="2">Predicted protein</fullName>
    </submittedName>
</protein>
<evidence type="ECO:0000313" key="3">
    <source>
        <dbReference type="Proteomes" id="UP000003986"/>
    </source>
</evidence>
<name>D6ARU5_STRFL</name>
<accession>D6ARU5</accession>
<sequence length="138" mass="14463">MDQPVREPPPVRPVHAKGDFCLAVTLGARATEIAENPRIGVVPRVAVLGDELAGPERRAPVLPGKARGRTGTRGAMRLGPETAAVRAGQDGPASRPLPGRAPWSSRPQGSSSSDAAAERSGRRAAEGYRWVRTTRGSA</sequence>
<reference evidence="3" key="2">
    <citation type="submission" date="2008-12" db="EMBL/GenBank/DDBJ databases">
        <title>Annotation of Streptomyces roseosporus strain NRRL 15998.</title>
        <authorList>
            <consortium name="The Broad Institute Genome Sequencing Platform"/>
            <consortium name="Broad Institute Microbial Sequencing Center"/>
            <person name="Fischbach M."/>
            <person name="Ward D."/>
            <person name="Young S."/>
            <person name="Kodira C.D."/>
            <person name="Zeng Q."/>
            <person name="Koehrsen M."/>
            <person name="Godfrey P."/>
            <person name="Alvarado L."/>
            <person name="Berlin A.M."/>
            <person name="Borenstein D."/>
            <person name="Chen Z."/>
            <person name="Engels R."/>
            <person name="Freedman E."/>
            <person name="Gellesch M."/>
            <person name="Goldberg J."/>
            <person name="Griggs A."/>
            <person name="Gujja S."/>
            <person name="Heiman D.I."/>
            <person name="Hepburn T.A."/>
            <person name="Howarth C."/>
            <person name="Jen D."/>
            <person name="Larson L."/>
            <person name="Lewis B."/>
            <person name="Mehta T."/>
            <person name="Park D."/>
            <person name="Pearson M."/>
            <person name="Roberts A."/>
            <person name="Saif S."/>
            <person name="Shea T.D."/>
            <person name="Shenoy N."/>
            <person name="Sisk P."/>
            <person name="Stolte C."/>
            <person name="Sykes S.N."/>
            <person name="Walk T."/>
            <person name="White J."/>
            <person name="Yandava C."/>
            <person name="Straight P."/>
            <person name="Clardy J."/>
            <person name="Hung D."/>
            <person name="Kolter R."/>
            <person name="Mekalanos J."/>
            <person name="Walker S."/>
            <person name="Walsh C.T."/>
            <person name="Wieland B.L.C."/>
            <person name="Ilzarbe M."/>
            <person name="Galagan J."/>
            <person name="Nusbaum C."/>
            <person name="Birren B."/>
        </authorList>
    </citation>
    <scope>NUCLEOTIDE SEQUENCE [LARGE SCALE GENOMIC DNA]</scope>
    <source>
        <strain evidence="3">NRRL 15998</strain>
    </source>
</reference>
<feature type="compositionally biased region" description="Basic and acidic residues" evidence="1">
    <location>
        <begin position="116"/>
        <end position="126"/>
    </location>
</feature>
<dbReference type="Proteomes" id="UP000003986">
    <property type="component" value="Unassembled WGS sequence"/>
</dbReference>
<dbReference type="EMBL" id="DS999644">
    <property type="protein sequence ID" value="EFE75970.2"/>
    <property type="molecule type" value="Genomic_DNA"/>
</dbReference>
<feature type="region of interest" description="Disordered" evidence="1">
    <location>
        <begin position="52"/>
        <end position="138"/>
    </location>
</feature>
<dbReference type="AlphaFoldDB" id="D6ARU5"/>
<evidence type="ECO:0000256" key="1">
    <source>
        <dbReference type="SAM" id="MobiDB-lite"/>
    </source>
</evidence>
<reference evidence="3" key="1">
    <citation type="submission" date="2008-10" db="EMBL/GenBank/DDBJ databases">
        <authorList>
            <person name="Molnar K."/>
        </authorList>
    </citation>
    <scope>NUCLEOTIDE SEQUENCE [LARGE SCALE GENOMIC DNA]</scope>
    <source>
        <strain evidence="3">NRRL 15998</strain>
    </source>
</reference>
<proteinExistence type="predicted"/>
<gene>
    <name evidence="2" type="ORF">SSGG_03337</name>
</gene>
<organism evidence="2 3">
    <name type="scientific">Streptomyces filamentosus NRRL 15998</name>
    <dbReference type="NCBI Taxonomy" id="457431"/>
    <lineage>
        <taxon>Bacteria</taxon>
        <taxon>Bacillati</taxon>
        <taxon>Actinomycetota</taxon>
        <taxon>Actinomycetes</taxon>
        <taxon>Kitasatosporales</taxon>
        <taxon>Streptomycetaceae</taxon>
        <taxon>Streptomyces</taxon>
    </lineage>
</organism>
<feature type="compositionally biased region" description="Low complexity" evidence="1">
    <location>
        <begin position="104"/>
        <end position="115"/>
    </location>
</feature>
<evidence type="ECO:0000313" key="2">
    <source>
        <dbReference type="EMBL" id="EFE75970.2"/>
    </source>
</evidence>